<dbReference type="RefSeq" id="WP_100201619.1">
    <property type="nucleotide sequence ID" value="NZ_PGGW01000033.1"/>
</dbReference>
<dbReference type="GO" id="GO:0000917">
    <property type="term" value="P:division septum assembly"/>
    <property type="evidence" value="ECO:0007669"/>
    <property type="project" value="UniProtKB-KW"/>
</dbReference>
<accession>A0A2M8M1S6</accession>
<dbReference type="GO" id="GO:0030435">
    <property type="term" value="P:sporulation resulting in formation of a cellular spore"/>
    <property type="evidence" value="ECO:0007669"/>
    <property type="project" value="UniProtKB-KW"/>
</dbReference>
<proteinExistence type="inferred from homology"/>
<dbReference type="InterPro" id="IPR038658">
    <property type="entry name" value="SsgB_sf"/>
</dbReference>
<comment type="subcellular location">
    <subcellularLocation>
        <location evidence="1">Cell septum</location>
    </subcellularLocation>
</comment>
<dbReference type="Gene3D" id="2.30.31.20">
    <property type="entry name" value="Sporulation-specific cell division protein SsgB"/>
    <property type="match status" value="1"/>
</dbReference>
<comment type="similarity">
    <text evidence="2">Belongs to the SsgA family.</text>
</comment>
<evidence type="ECO:0000256" key="3">
    <source>
        <dbReference type="ARBA" id="ARBA00022618"/>
    </source>
</evidence>
<keyword evidence="5" id="KW-0717">Septation</keyword>
<feature type="region of interest" description="Disordered" evidence="7">
    <location>
        <begin position="468"/>
        <end position="521"/>
    </location>
</feature>
<sequence length="664" mass="71141">MSVHKDEAMHTTTADDAEFAALMAASSLGAPHVRALGTAIPDEARRRLHAAAEPDAVGNSGSQARTEEAPEHPAAREGDGETGQKHTVRKGARHLLLGIFTEALIGLTGTERPPVSSLRHISWAEDNSRLPTHVAAPYDTCSLESWLPPVYLRYLSPPRLHRTTLEYALEALRAGMLPRGEHTYLRCTLGTGKTAPAATALLLASSRWTHSRPTADYALSRLPVTWGSILAMGGDFVLCSSARADRGSNSGLTAGDFAYIVSGCGQRPDTATVGGADLDFCRSAKTRHKKLELPTAWWRFLVRSITRQGSWEPLQEVPRATASPDFAVENEHGGLSAACMTDLLQVVQPALWNHPCSQDLPTRHTADTRAAGAAHRIMSELACQACSPGAGGNFDHRHVNAASGTLPDVSLKEEHSVFSPPHLLVAVEQAVDLAPAHRRAIPAQPPPLPDMDAYEPRPSTLLVPAAPTGRHAHRADHPAAAGGAVHAPPRTTRSPQTPARPGADGGLLLRSRQSSGGPEHHAQLWMRLHQSEDDDGKRLPARLVHRAADRYAITAVFNAGTDEERTWVFARELLADGLYQSVGIGDVIVWPGPEEPSPAGSRRIFIRLRSPEGTALLSMARDDAVAFLDASEPSAHEEAMITPASSPSAWESALTKLICPSTGE</sequence>
<dbReference type="Proteomes" id="UP000230407">
    <property type="component" value="Unassembled WGS sequence"/>
</dbReference>
<dbReference type="InterPro" id="IPR006776">
    <property type="entry name" value="SsgB"/>
</dbReference>
<evidence type="ECO:0000256" key="1">
    <source>
        <dbReference type="ARBA" id="ARBA00004431"/>
    </source>
</evidence>
<keyword evidence="6" id="KW-0131">Cell cycle</keyword>
<evidence type="ECO:0008006" key="10">
    <source>
        <dbReference type="Google" id="ProtNLM"/>
    </source>
</evidence>
<dbReference type="AlphaFoldDB" id="A0A2M8M1S6"/>
<dbReference type="Pfam" id="PF04686">
    <property type="entry name" value="SsgA"/>
    <property type="match status" value="1"/>
</dbReference>
<evidence type="ECO:0000256" key="6">
    <source>
        <dbReference type="ARBA" id="ARBA00023306"/>
    </source>
</evidence>
<reference evidence="8 9" key="1">
    <citation type="submission" date="2017-11" db="EMBL/GenBank/DDBJ databases">
        <title>Streptomyces carmine sp. nov., a novel actinomycete isolated from Sophora alopecuroides in Xinjiang, China.</title>
        <authorList>
            <person name="Wang Y."/>
            <person name="Luo X."/>
            <person name="Wan C."/>
            <person name="Zhang L."/>
        </authorList>
    </citation>
    <scope>NUCLEOTIDE SEQUENCE [LARGE SCALE GENOMIC DNA]</scope>
    <source>
        <strain evidence="8 9">TRM SA0054</strain>
    </source>
</reference>
<evidence type="ECO:0000313" key="8">
    <source>
        <dbReference type="EMBL" id="PJE98147.1"/>
    </source>
</evidence>
<keyword evidence="4" id="KW-0749">Sporulation</keyword>
<name>A0A2M8M1S6_9ACTN</name>
<keyword evidence="3" id="KW-0132">Cell division</keyword>
<evidence type="ECO:0000313" key="9">
    <source>
        <dbReference type="Proteomes" id="UP000230407"/>
    </source>
</evidence>
<comment type="caution">
    <text evidence="8">The sequence shown here is derived from an EMBL/GenBank/DDBJ whole genome shotgun (WGS) entry which is preliminary data.</text>
</comment>
<dbReference type="EMBL" id="PGGW01000033">
    <property type="protein sequence ID" value="PJE98147.1"/>
    <property type="molecule type" value="Genomic_DNA"/>
</dbReference>
<evidence type="ECO:0000256" key="5">
    <source>
        <dbReference type="ARBA" id="ARBA00023210"/>
    </source>
</evidence>
<evidence type="ECO:0000256" key="2">
    <source>
        <dbReference type="ARBA" id="ARBA00009323"/>
    </source>
</evidence>
<dbReference type="GO" id="GO:0030428">
    <property type="term" value="C:cell septum"/>
    <property type="evidence" value="ECO:0007669"/>
    <property type="project" value="UniProtKB-SubCell"/>
</dbReference>
<evidence type="ECO:0000256" key="7">
    <source>
        <dbReference type="SAM" id="MobiDB-lite"/>
    </source>
</evidence>
<gene>
    <name evidence="8" type="ORF">CUT44_08850</name>
</gene>
<evidence type="ECO:0000256" key="4">
    <source>
        <dbReference type="ARBA" id="ARBA00022969"/>
    </source>
</evidence>
<organism evidence="8 9">
    <name type="scientific">Streptomyces carminius</name>
    <dbReference type="NCBI Taxonomy" id="2665496"/>
    <lineage>
        <taxon>Bacteria</taxon>
        <taxon>Bacillati</taxon>
        <taxon>Actinomycetota</taxon>
        <taxon>Actinomycetes</taxon>
        <taxon>Kitasatosporales</taxon>
        <taxon>Streptomycetaceae</taxon>
        <taxon>Streptomyces</taxon>
    </lineage>
</organism>
<protein>
    <recommendedName>
        <fullName evidence="10">SsgA family sporulation/cell division regulator</fullName>
    </recommendedName>
</protein>
<keyword evidence="9" id="KW-1185">Reference proteome</keyword>
<feature type="region of interest" description="Disordered" evidence="7">
    <location>
        <begin position="52"/>
        <end position="88"/>
    </location>
</feature>
<feature type="compositionally biased region" description="Basic and acidic residues" evidence="7">
    <location>
        <begin position="65"/>
        <end position="84"/>
    </location>
</feature>
<feature type="compositionally biased region" description="Low complexity" evidence="7">
    <location>
        <begin position="478"/>
        <end position="490"/>
    </location>
</feature>